<dbReference type="Proteomes" id="UP000708208">
    <property type="component" value="Unassembled WGS sequence"/>
</dbReference>
<sequence length="123" mass="14045">IFEAFREKCMFNFCLEAASYIGLPGFAFDAALRTSEVELEYLKKEDMYNMVERGIKIGICNVGSLRKAEANNPYMGDKYDSSQPNKYIIAWDEIAFMAKDYQSICLLEAFVGFSMKLNGSIER</sequence>
<dbReference type="EMBL" id="CAJVCH010227498">
    <property type="protein sequence ID" value="CAG7732254.1"/>
    <property type="molecule type" value="Genomic_DNA"/>
</dbReference>
<feature type="non-terminal residue" evidence="1">
    <location>
        <position position="1"/>
    </location>
</feature>
<reference evidence="1" key="1">
    <citation type="submission" date="2021-06" db="EMBL/GenBank/DDBJ databases">
        <authorList>
            <person name="Hodson N. C."/>
            <person name="Mongue J. A."/>
            <person name="Jaron S. K."/>
        </authorList>
    </citation>
    <scope>NUCLEOTIDE SEQUENCE</scope>
</reference>
<protein>
    <submittedName>
        <fullName evidence="1">Uncharacterized protein</fullName>
    </submittedName>
</protein>
<gene>
    <name evidence="1" type="ORF">AFUS01_LOCUS20778</name>
</gene>
<evidence type="ECO:0000313" key="1">
    <source>
        <dbReference type="EMBL" id="CAG7732254.1"/>
    </source>
</evidence>
<accession>A0A8J2K647</accession>
<proteinExistence type="predicted"/>
<comment type="caution">
    <text evidence="1">The sequence shown here is derived from an EMBL/GenBank/DDBJ whole genome shotgun (WGS) entry which is preliminary data.</text>
</comment>
<keyword evidence="2" id="KW-1185">Reference proteome</keyword>
<evidence type="ECO:0000313" key="2">
    <source>
        <dbReference type="Proteomes" id="UP000708208"/>
    </source>
</evidence>
<name>A0A8J2K647_9HEXA</name>
<dbReference type="AlphaFoldDB" id="A0A8J2K647"/>
<organism evidence="1 2">
    <name type="scientific">Allacma fusca</name>
    <dbReference type="NCBI Taxonomy" id="39272"/>
    <lineage>
        <taxon>Eukaryota</taxon>
        <taxon>Metazoa</taxon>
        <taxon>Ecdysozoa</taxon>
        <taxon>Arthropoda</taxon>
        <taxon>Hexapoda</taxon>
        <taxon>Collembola</taxon>
        <taxon>Symphypleona</taxon>
        <taxon>Sminthuridae</taxon>
        <taxon>Allacma</taxon>
    </lineage>
</organism>
<dbReference type="OrthoDB" id="6616771at2759"/>